<feature type="compositionally biased region" description="Basic and acidic residues" evidence="1">
    <location>
        <begin position="47"/>
        <end position="78"/>
    </location>
</feature>
<dbReference type="AlphaFoldDB" id="A0A9P8DS40"/>
<dbReference type="GeneID" id="68308016"/>
<sequence length="112" mass="12528">MEWVMVKSGKSKTLRGMFVEADLTPQQAPPRARSQPPKLKGTYASEEIMRGRTLTRETDEAREKSGKSRTSDATERAQGRRPFPARLISDGEGTEHRIERAGDVMVAARRSV</sequence>
<accession>A0A9P8DS40</accession>
<keyword evidence="3" id="KW-1185">Reference proteome</keyword>
<evidence type="ECO:0000256" key="1">
    <source>
        <dbReference type="SAM" id="MobiDB-lite"/>
    </source>
</evidence>
<dbReference type="KEGG" id="fmu:J7337_000159"/>
<comment type="caution">
    <text evidence="2">The sequence shown here is derived from an EMBL/GenBank/DDBJ whole genome shotgun (WGS) entry which is preliminary data.</text>
</comment>
<evidence type="ECO:0000313" key="3">
    <source>
        <dbReference type="Proteomes" id="UP000827133"/>
    </source>
</evidence>
<protein>
    <submittedName>
        <fullName evidence="2">Uncharacterized protein</fullName>
    </submittedName>
</protein>
<feature type="compositionally biased region" description="Low complexity" evidence="1">
    <location>
        <begin position="25"/>
        <end position="37"/>
    </location>
</feature>
<proteinExistence type="predicted"/>
<name>A0A9P8DS40_9HYPO</name>
<organism evidence="2 3">
    <name type="scientific">Fusarium musae</name>
    <dbReference type="NCBI Taxonomy" id="1042133"/>
    <lineage>
        <taxon>Eukaryota</taxon>
        <taxon>Fungi</taxon>
        <taxon>Dikarya</taxon>
        <taxon>Ascomycota</taxon>
        <taxon>Pezizomycotina</taxon>
        <taxon>Sordariomycetes</taxon>
        <taxon>Hypocreomycetidae</taxon>
        <taxon>Hypocreales</taxon>
        <taxon>Nectriaceae</taxon>
        <taxon>Fusarium</taxon>
    </lineage>
</organism>
<feature type="compositionally biased region" description="Basic and acidic residues" evidence="1">
    <location>
        <begin position="93"/>
        <end position="102"/>
    </location>
</feature>
<feature type="region of interest" description="Disordered" evidence="1">
    <location>
        <begin position="20"/>
        <end position="112"/>
    </location>
</feature>
<reference evidence="2" key="1">
    <citation type="journal article" date="2021" name="Mol. Plant Microbe Interact.">
        <title>Telomere to telomere genome assembly of Fusarium musae F31, causal agent of crown rot disease of banana.</title>
        <authorList>
            <person name="Degradi L."/>
            <person name="Tava V."/>
            <person name="Kunova A."/>
            <person name="Cortesi P."/>
            <person name="Saracchi M."/>
            <person name="Pasquali M."/>
        </authorList>
    </citation>
    <scope>NUCLEOTIDE SEQUENCE</scope>
    <source>
        <strain evidence="2">F31</strain>
    </source>
</reference>
<evidence type="ECO:0000313" key="2">
    <source>
        <dbReference type="EMBL" id="KAG9506626.1"/>
    </source>
</evidence>
<dbReference type="Proteomes" id="UP000827133">
    <property type="component" value="Unassembled WGS sequence"/>
</dbReference>
<gene>
    <name evidence="2" type="ORF">J7337_000159</name>
</gene>
<dbReference type="RefSeq" id="XP_044685625.1">
    <property type="nucleotide sequence ID" value="XM_044817923.1"/>
</dbReference>
<dbReference type="EMBL" id="JAHBCI010000001">
    <property type="protein sequence ID" value="KAG9506626.1"/>
    <property type="molecule type" value="Genomic_DNA"/>
</dbReference>